<dbReference type="InterPro" id="IPR006671">
    <property type="entry name" value="Cyclin_N"/>
</dbReference>
<dbReference type="Pfam" id="PF16500">
    <property type="entry name" value="Cyclin_N2"/>
    <property type="match status" value="1"/>
</dbReference>
<name>A0A836JDX8_9HYME</name>
<evidence type="ECO:0000256" key="2">
    <source>
        <dbReference type="ARBA" id="ARBA00022618"/>
    </source>
</evidence>
<dbReference type="FunFam" id="1.10.472.10:FF:000001">
    <property type="entry name" value="G2/mitotic-specific cyclin"/>
    <property type="match status" value="1"/>
</dbReference>
<evidence type="ECO:0000256" key="3">
    <source>
        <dbReference type="ARBA" id="ARBA00022776"/>
    </source>
</evidence>
<keyword evidence="3" id="KW-0498">Mitosis</keyword>
<dbReference type="AlphaFoldDB" id="A0A836JDX8"/>
<dbReference type="SMART" id="SM01332">
    <property type="entry name" value="Cyclin_C"/>
    <property type="match status" value="1"/>
</dbReference>
<dbReference type="Proteomes" id="UP000667349">
    <property type="component" value="Unassembled WGS sequence"/>
</dbReference>
<dbReference type="InterPro" id="IPR036915">
    <property type="entry name" value="Cyclin-like_sf"/>
</dbReference>
<dbReference type="GO" id="GO:0051301">
    <property type="term" value="P:cell division"/>
    <property type="evidence" value="ECO:0007669"/>
    <property type="project" value="UniProtKB-KW"/>
</dbReference>
<feature type="domain" description="Cyclin C-terminal" evidence="8">
    <location>
        <begin position="348"/>
        <end position="465"/>
    </location>
</feature>
<evidence type="ECO:0000259" key="7">
    <source>
        <dbReference type="SMART" id="SM00385"/>
    </source>
</evidence>
<keyword evidence="2" id="KW-0132">Cell division</keyword>
<dbReference type="SMART" id="SM00385">
    <property type="entry name" value="CYCLIN"/>
    <property type="match status" value="2"/>
</dbReference>
<reference evidence="9" key="1">
    <citation type="submission" date="2020-02" db="EMBL/GenBank/DDBJ databases">
        <title>Relaxed selection underlies rapid genomic changes in the transitions from sociality to social parasitism in ants.</title>
        <authorList>
            <person name="Bi X."/>
        </authorList>
    </citation>
    <scope>NUCLEOTIDE SEQUENCE</scope>
    <source>
        <strain evidence="9">BGI-DK2013a</strain>
        <tissue evidence="9">Whole body</tissue>
    </source>
</reference>
<dbReference type="CDD" id="cd20504">
    <property type="entry name" value="CYCLIN_CCNA_rpt1"/>
    <property type="match status" value="1"/>
</dbReference>
<evidence type="ECO:0000256" key="6">
    <source>
        <dbReference type="RuleBase" id="RU000383"/>
    </source>
</evidence>
<comment type="similarity">
    <text evidence="1">Belongs to the cyclin family. Cyclin AB subfamily.</text>
</comment>
<accession>A0A836JDX8</accession>
<dbReference type="InterPro" id="IPR032447">
    <property type="entry name" value="Cyclin-A_N"/>
</dbReference>
<dbReference type="EMBL" id="JAANHZ010000521">
    <property type="protein sequence ID" value="KAG5310053.1"/>
    <property type="molecule type" value="Genomic_DNA"/>
</dbReference>
<dbReference type="InterPro" id="IPR046965">
    <property type="entry name" value="Cyclin_A/B-like"/>
</dbReference>
<feature type="non-terminal residue" evidence="9">
    <location>
        <position position="1"/>
    </location>
</feature>
<dbReference type="Pfam" id="PF02984">
    <property type="entry name" value="Cyclin_C"/>
    <property type="match status" value="1"/>
</dbReference>
<dbReference type="PIRSF" id="PIRSF001771">
    <property type="entry name" value="Cyclin_A_B_D_E"/>
    <property type="match status" value="1"/>
</dbReference>
<evidence type="ECO:0000313" key="10">
    <source>
        <dbReference type="Proteomes" id="UP000667349"/>
    </source>
</evidence>
<keyword evidence="10" id="KW-1185">Reference proteome</keyword>
<evidence type="ECO:0000256" key="5">
    <source>
        <dbReference type="ARBA" id="ARBA00023306"/>
    </source>
</evidence>
<keyword evidence="4 6" id="KW-0195">Cyclin</keyword>
<dbReference type="Gene3D" id="1.10.472.10">
    <property type="entry name" value="Cyclin-like"/>
    <property type="match status" value="2"/>
</dbReference>
<dbReference type="PANTHER" id="PTHR10177">
    <property type="entry name" value="CYCLINS"/>
    <property type="match status" value="1"/>
</dbReference>
<dbReference type="GO" id="GO:0044772">
    <property type="term" value="P:mitotic cell cycle phase transition"/>
    <property type="evidence" value="ECO:0007669"/>
    <property type="project" value="InterPro"/>
</dbReference>
<evidence type="ECO:0000256" key="1">
    <source>
        <dbReference type="ARBA" id="ARBA00006955"/>
    </source>
</evidence>
<dbReference type="CDD" id="cd20505">
    <property type="entry name" value="CYCLIN_CCNA_rpt2"/>
    <property type="match status" value="1"/>
</dbReference>
<dbReference type="Pfam" id="PF00134">
    <property type="entry name" value="Cyclin_N"/>
    <property type="match status" value="1"/>
</dbReference>
<dbReference type="InterPro" id="IPR004367">
    <property type="entry name" value="Cyclin_C-dom"/>
</dbReference>
<dbReference type="InterPro" id="IPR013763">
    <property type="entry name" value="Cyclin-like_dom"/>
</dbReference>
<evidence type="ECO:0000256" key="4">
    <source>
        <dbReference type="ARBA" id="ARBA00023127"/>
    </source>
</evidence>
<dbReference type="GO" id="GO:0005634">
    <property type="term" value="C:nucleus"/>
    <property type="evidence" value="ECO:0007669"/>
    <property type="project" value="UniProtKB-ARBA"/>
</dbReference>
<feature type="domain" description="Cyclin-like" evidence="7">
    <location>
        <begin position="352"/>
        <end position="434"/>
    </location>
</feature>
<proteinExistence type="inferred from homology"/>
<evidence type="ECO:0000313" key="9">
    <source>
        <dbReference type="EMBL" id="KAG5310053.1"/>
    </source>
</evidence>
<feature type="domain" description="Cyclin-like" evidence="7">
    <location>
        <begin position="255"/>
        <end position="339"/>
    </location>
</feature>
<comment type="caution">
    <text evidence="9">The sequence shown here is derived from an EMBL/GenBank/DDBJ whole genome shotgun (WGS) entry which is preliminary data.</text>
</comment>
<gene>
    <name evidence="9" type="primary">Ccna2</name>
    <name evidence="9" type="ORF">G6Z75_0009668</name>
</gene>
<sequence length="481" mass="55651">MATIRIHQEDQENRITGDLRGRGKENLAAAATAAAAVSTQTQVLHQAKRAVLGVLHNNCPRNGTKPQEIYKDEKYVKSKPFIPMQSESFKIYEEDFYKKEEPTFKIYEDKLEEETSVALRNSKENKEVKETIAKSEKEQPRLEICTIDSTSTYAFCNKIEEVDQKKKDDILLKDSPMSLGMSLEKSLTYSSSSNEEYRLRRECNKELRINIFDVDEYRADIYNYLRTSESLHRPKPGYMKKQPDITYSMRSILIDWLVEVAEEYRLQDETLYLAISYIDRFLSYMSVVRSKLQLVGTAAMFIAAKYEEIYPPDVGEFVYITDDTYSKTQVIKMENLILRVLSFDLTVPTHVTFLMEYCISNNLSDKIKFLAMYLCELSMLEGDPYLQYLPSHLAASAIALARHTFREEIWPHELELSTGYNLKTLKECIAYLNRTFSNAPNFQQTAIQEKYRSSKYGHVSMLLPRSTEAVSCEDEDEEGNA</sequence>
<dbReference type="InterPro" id="IPR048258">
    <property type="entry name" value="Cyclins_cyclin-box"/>
</dbReference>
<protein>
    <submittedName>
        <fullName evidence="9">CCNA2 protein</fullName>
    </submittedName>
</protein>
<dbReference type="PROSITE" id="PS00292">
    <property type="entry name" value="CYCLINS"/>
    <property type="match status" value="1"/>
</dbReference>
<organism evidence="9 10">
    <name type="scientific">Acromyrmex insinuator</name>
    <dbReference type="NCBI Taxonomy" id="230686"/>
    <lineage>
        <taxon>Eukaryota</taxon>
        <taxon>Metazoa</taxon>
        <taxon>Ecdysozoa</taxon>
        <taxon>Arthropoda</taxon>
        <taxon>Hexapoda</taxon>
        <taxon>Insecta</taxon>
        <taxon>Pterygota</taxon>
        <taxon>Neoptera</taxon>
        <taxon>Endopterygota</taxon>
        <taxon>Hymenoptera</taxon>
        <taxon>Apocrita</taxon>
        <taxon>Aculeata</taxon>
        <taxon>Formicoidea</taxon>
        <taxon>Formicidae</taxon>
        <taxon>Myrmicinae</taxon>
        <taxon>Acromyrmex</taxon>
    </lineage>
</organism>
<evidence type="ECO:0000259" key="8">
    <source>
        <dbReference type="SMART" id="SM01332"/>
    </source>
</evidence>
<feature type="non-terminal residue" evidence="9">
    <location>
        <position position="481"/>
    </location>
</feature>
<dbReference type="SUPFAM" id="SSF47954">
    <property type="entry name" value="Cyclin-like"/>
    <property type="match status" value="2"/>
</dbReference>
<dbReference type="GO" id="GO:0016538">
    <property type="term" value="F:cyclin-dependent protein serine/threonine kinase regulator activity"/>
    <property type="evidence" value="ECO:0007669"/>
    <property type="project" value="InterPro"/>
</dbReference>
<keyword evidence="5" id="KW-0131">Cell cycle</keyword>
<dbReference type="InterPro" id="IPR039361">
    <property type="entry name" value="Cyclin"/>
</dbReference>